<dbReference type="SUPFAM" id="SSF51126">
    <property type="entry name" value="Pectin lyase-like"/>
    <property type="match status" value="1"/>
</dbReference>
<dbReference type="InterPro" id="IPR024535">
    <property type="entry name" value="RHGA/B-epi-like_pectate_lyase"/>
</dbReference>
<dbReference type="GO" id="GO:0016829">
    <property type="term" value="F:lyase activity"/>
    <property type="evidence" value="ECO:0007669"/>
    <property type="project" value="UniProtKB-KW"/>
</dbReference>
<feature type="domain" description="Rhamnogalacturonase A/B/Epimerase-like pectate lyase" evidence="2">
    <location>
        <begin position="30"/>
        <end position="231"/>
    </location>
</feature>
<dbReference type="STRING" id="645274.SAMN04487901_11360"/>
<sequence length="489" mass="53504">MHPTTTSMKQLLIQLFFLLCCGAVSATGVYNVRDFGAKGDGQTLDSPAINAAIEAAVRDGGGQVLLPAGTYLCGSIHLKSNIDLHLSAGCTILAAPAKMNAYDASEPFDFPEYQDGGHTYFHNSLIWAEGEKNVSITGHGMIDGKGLTHKDTENSGNIQGGSIGTGDKAIALKLCRQVTIRDITIYRGGHFGIIMTGCDLSTIDNVTIDTNRDGFDIDCCKYMTITNCRINTPRDDALVLKSSYALKKPVLCEHIAISNCNITGYKCGTLLDGTYIPEPVNWVCGRFKLGTESNGGYRNISLTNCTFMYSSGLAFEEVDQGRMENIVVSNITMSHVHHYPIYITTGCRNRGPKEVTTPSTARDIQISNVIADDCDSLCSIIVTGMPGVPVKNVWLSNIRLYFKGGGTKDLADKNYREQGTNYPEPKFAGWTPAYGLYARHVDGLYVNDVTFRYERPDYRPAVLLDDVKNDVIRHLDAPTEEGIDQVIRK</sequence>
<dbReference type="Gene3D" id="2.160.20.10">
    <property type="entry name" value="Single-stranded right-handed beta-helix, Pectin lyase-like"/>
    <property type="match status" value="1"/>
</dbReference>
<dbReference type="PANTHER" id="PTHR31339">
    <property type="entry name" value="PECTIN LYASE-RELATED"/>
    <property type="match status" value="1"/>
</dbReference>
<dbReference type="Proteomes" id="UP000198779">
    <property type="component" value="Unassembled WGS sequence"/>
</dbReference>
<protein>
    <submittedName>
        <fullName evidence="3">Pectate lyase superfamily protein</fullName>
    </submittedName>
</protein>
<dbReference type="AlphaFoldDB" id="A0A1G7YF37"/>
<dbReference type="SMART" id="SM00710">
    <property type="entry name" value="PbH1"/>
    <property type="match status" value="6"/>
</dbReference>
<keyword evidence="3" id="KW-0456">Lyase</keyword>
<evidence type="ECO:0000313" key="3">
    <source>
        <dbReference type="EMBL" id="SDG94974.1"/>
    </source>
</evidence>
<dbReference type="InterPro" id="IPR006626">
    <property type="entry name" value="PbH1"/>
</dbReference>
<dbReference type="InterPro" id="IPR011050">
    <property type="entry name" value="Pectin_lyase_fold/virulence"/>
</dbReference>
<evidence type="ECO:0000259" key="2">
    <source>
        <dbReference type="Pfam" id="PF12708"/>
    </source>
</evidence>
<dbReference type="InterPro" id="IPR012334">
    <property type="entry name" value="Pectin_lyas_fold"/>
</dbReference>
<dbReference type="InterPro" id="IPR051801">
    <property type="entry name" value="GH28_Enzymes"/>
</dbReference>
<name>A0A1G7YF37_9BACT</name>
<proteinExistence type="predicted"/>
<gene>
    <name evidence="3" type="ORF">SAMN04487901_11360</name>
</gene>
<evidence type="ECO:0000256" key="1">
    <source>
        <dbReference type="SAM" id="SignalP"/>
    </source>
</evidence>
<feature type="signal peptide" evidence="1">
    <location>
        <begin position="1"/>
        <end position="26"/>
    </location>
</feature>
<accession>A0A1G7YF37</accession>
<dbReference type="Pfam" id="PF12708">
    <property type="entry name" value="Pect-lyase_RHGA_epim"/>
    <property type="match status" value="1"/>
</dbReference>
<reference evidence="4" key="1">
    <citation type="submission" date="2016-10" db="EMBL/GenBank/DDBJ databases">
        <authorList>
            <person name="Varghese N."/>
            <person name="Submissions S."/>
        </authorList>
    </citation>
    <scope>NUCLEOTIDE SEQUENCE [LARGE SCALE GENOMIC DNA]</scope>
    <source>
        <strain evidence="4">BP1-148</strain>
    </source>
</reference>
<organism evidence="3 4">
    <name type="scientific">Prevotella communis</name>
    <dbReference type="NCBI Taxonomy" id="2913614"/>
    <lineage>
        <taxon>Bacteria</taxon>
        <taxon>Pseudomonadati</taxon>
        <taxon>Bacteroidota</taxon>
        <taxon>Bacteroidia</taxon>
        <taxon>Bacteroidales</taxon>
        <taxon>Prevotellaceae</taxon>
        <taxon>Prevotella</taxon>
    </lineage>
</organism>
<dbReference type="PANTHER" id="PTHR31339:SF9">
    <property type="entry name" value="PLASMIN AND FIBRONECTIN-BINDING PROTEIN A"/>
    <property type="match status" value="1"/>
</dbReference>
<dbReference type="EMBL" id="FNCQ01000013">
    <property type="protein sequence ID" value="SDG94974.1"/>
    <property type="molecule type" value="Genomic_DNA"/>
</dbReference>
<keyword evidence="4" id="KW-1185">Reference proteome</keyword>
<feature type="chain" id="PRO_5011506619" evidence="1">
    <location>
        <begin position="27"/>
        <end position="489"/>
    </location>
</feature>
<keyword evidence="1" id="KW-0732">Signal</keyword>
<evidence type="ECO:0000313" key="4">
    <source>
        <dbReference type="Proteomes" id="UP000198779"/>
    </source>
</evidence>